<keyword evidence="1" id="KW-0472">Membrane</keyword>
<evidence type="ECO:0000313" key="2">
    <source>
        <dbReference type="EMBL" id="CUV10476.1"/>
    </source>
</evidence>
<reference evidence="2" key="1">
    <citation type="submission" date="2015-10" db="EMBL/GenBank/DDBJ databases">
        <authorList>
            <person name="Gilbert D.G."/>
        </authorList>
    </citation>
    <scope>NUCLEOTIDE SEQUENCE</scope>
</reference>
<name>A0A160VHX7_9ZZZZ</name>
<organism evidence="2">
    <name type="scientific">hydrothermal vent metagenome</name>
    <dbReference type="NCBI Taxonomy" id="652676"/>
    <lineage>
        <taxon>unclassified sequences</taxon>
        <taxon>metagenomes</taxon>
        <taxon>ecological metagenomes</taxon>
    </lineage>
</organism>
<proteinExistence type="predicted"/>
<evidence type="ECO:0000256" key="1">
    <source>
        <dbReference type="SAM" id="Phobius"/>
    </source>
</evidence>
<protein>
    <submittedName>
        <fullName evidence="2">Uncharacterized protein</fullName>
    </submittedName>
</protein>
<sequence>MIRPSRGYQLKYQLFLFYLIWFVTGVLLGQSTNKFIDYKSLTKRVYNFTKVEFITEEGEFNDAICTLPIPDLSKDSPPFLAIYYKRTNSQWFTESLYRKRVRFSFRDGVIKLERSNFWDWHELEEIKIVVLY</sequence>
<feature type="transmembrane region" description="Helical" evidence="1">
    <location>
        <begin position="12"/>
        <end position="29"/>
    </location>
</feature>
<keyword evidence="1" id="KW-0812">Transmembrane</keyword>
<accession>A0A160VHX7</accession>
<dbReference type="EMBL" id="FAXC01000422">
    <property type="protein sequence ID" value="CUV10476.1"/>
    <property type="molecule type" value="Genomic_DNA"/>
</dbReference>
<gene>
    <name evidence="2" type="ORF">MGWOODY_Mmi972</name>
</gene>
<dbReference type="AlphaFoldDB" id="A0A160VHX7"/>
<keyword evidence="1" id="KW-1133">Transmembrane helix</keyword>